<keyword evidence="2 3" id="KW-0694">RNA-binding</keyword>
<dbReference type="GO" id="GO:0003729">
    <property type="term" value="F:mRNA binding"/>
    <property type="evidence" value="ECO:0007669"/>
    <property type="project" value="TreeGrafter"/>
</dbReference>
<dbReference type="GO" id="GO:0009967">
    <property type="term" value="P:positive regulation of signal transduction"/>
    <property type="evidence" value="ECO:0007669"/>
    <property type="project" value="UniProtKB-ARBA"/>
</dbReference>
<dbReference type="SMART" id="SM00360">
    <property type="entry name" value="RRM"/>
    <property type="match status" value="1"/>
</dbReference>
<dbReference type="InterPro" id="IPR012677">
    <property type="entry name" value="Nucleotide-bd_a/b_plait_sf"/>
</dbReference>
<proteinExistence type="predicted"/>
<dbReference type="Pfam" id="PF00076">
    <property type="entry name" value="RRM_1"/>
    <property type="match status" value="1"/>
</dbReference>
<dbReference type="GO" id="GO:0005634">
    <property type="term" value="C:nucleus"/>
    <property type="evidence" value="ECO:0007669"/>
    <property type="project" value="TreeGrafter"/>
</dbReference>
<keyword evidence="1" id="KW-0677">Repeat</keyword>
<dbReference type="Proteomes" id="UP000050761">
    <property type="component" value="Unassembled WGS sequence"/>
</dbReference>
<evidence type="ECO:0000313" key="5">
    <source>
        <dbReference type="Proteomes" id="UP000050761"/>
    </source>
</evidence>
<dbReference type="InterPro" id="IPR050502">
    <property type="entry name" value="Euk_RNA-bind_prot"/>
</dbReference>
<dbReference type="PROSITE" id="PS50102">
    <property type="entry name" value="RRM"/>
    <property type="match status" value="1"/>
</dbReference>
<dbReference type="AlphaFoldDB" id="A0A183FQ92"/>
<dbReference type="PANTHER" id="PTHR48025">
    <property type="entry name" value="OS02G0815200 PROTEIN"/>
    <property type="match status" value="1"/>
</dbReference>
<dbReference type="PANTHER" id="PTHR48025:SF1">
    <property type="entry name" value="RRM DOMAIN-CONTAINING PROTEIN"/>
    <property type="match status" value="1"/>
</dbReference>
<accession>A0A183FQ92</accession>
<evidence type="ECO:0000256" key="2">
    <source>
        <dbReference type="ARBA" id="ARBA00022884"/>
    </source>
</evidence>
<dbReference type="FunFam" id="3.30.70.330:FF:000383">
    <property type="entry name" value="Sex lethal, isoform D"/>
    <property type="match status" value="1"/>
</dbReference>
<reference evidence="6" key="1">
    <citation type="submission" date="2019-09" db="UniProtKB">
        <authorList>
            <consortium name="WormBaseParasite"/>
        </authorList>
    </citation>
    <scope>IDENTIFICATION</scope>
</reference>
<dbReference type="GO" id="GO:0010629">
    <property type="term" value="P:negative regulation of gene expression"/>
    <property type="evidence" value="ECO:0007669"/>
    <property type="project" value="UniProtKB-ARBA"/>
</dbReference>
<evidence type="ECO:0000259" key="4">
    <source>
        <dbReference type="PROSITE" id="PS50102"/>
    </source>
</evidence>
<keyword evidence="5" id="KW-1185">Reference proteome</keyword>
<protein>
    <submittedName>
        <fullName evidence="6">RRM domain-containing protein</fullName>
    </submittedName>
</protein>
<dbReference type="GO" id="GO:0005737">
    <property type="term" value="C:cytoplasm"/>
    <property type="evidence" value="ECO:0007669"/>
    <property type="project" value="UniProtKB-ARBA"/>
</dbReference>
<feature type="domain" description="RRM" evidence="4">
    <location>
        <begin position="1"/>
        <end position="67"/>
    </location>
</feature>
<dbReference type="WBParaSite" id="HPBE_0000988101-mRNA-1">
    <property type="protein sequence ID" value="HPBE_0000988101-mRNA-1"/>
    <property type="gene ID" value="HPBE_0000988101"/>
</dbReference>
<evidence type="ECO:0000256" key="3">
    <source>
        <dbReference type="PROSITE-ProRule" id="PRU00176"/>
    </source>
</evidence>
<evidence type="ECO:0000313" key="6">
    <source>
        <dbReference type="WBParaSite" id="HPBE_0000988101-mRNA-1"/>
    </source>
</evidence>
<name>A0A183FQ92_HELPZ</name>
<dbReference type="SUPFAM" id="SSF54928">
    <property type="entry name" value="RNA-binding domain, RBD"/>
    <property type="match status" value="1"/>
</dbReference>
<dbReference type="InterPro" id="IPR000504">
    <property type="entry name" value="RRM_dom"/>
</dbReference>
<organism evidence="5 6">
    <name type="scientific">Heligmosomoides polygyrus</name>
    <name type="common">Parasitic roundworm</name>
    <dbReference type="NCBI Taxonomy" id="6339"/>
    <lineage>
        <taxon>Eukaryota</taxon>
        <taxon>Metazoa</taxon>
        <taxon>Ecdysozoa</taxon>
        <taxon>Nematoda</taxon>
        <taxon>Chromadorea</taxon>
        <taxon>Rhabditida</taxon>
        <taxon>Rhabditina</taxon>
        <taxon>Rhabditomorpha</taxon>
        <taxon>Strongyloidea</taxon>
        <taxon>Heligmosomidae</taxon>
        <taxon>Heligmosomoides</taxon>
    </lineage>
</organism>
<sequence length="88" mass="9716">LPQGMTQEEVRSLFASVGEIESCKLVRDKMTGQSLGYGFVNYCREDDALKAVSSFNGLRLQNKTIKVVAVYLISFSSSTLCACRQQTV</sequence>
<evidence type="ECO:0000256" key="1">
    <source>
        <dbReference type="ARBA" id="ARBA00022737"/>
    </source>
</evidence>
<dbReference type="InterPro" id="IPR035979">
    <property type="entry name" value="RBD_domain_sf"/>
</dbReference>
<dbReference type="Gene3D" id="3.30.70.330">
    <property type="match status" value="1"/>
</dbReference>